<comment type="caution">
    <text evidence="1">The sequence shown here is derived from an EMBL/GenBank/DDBJ whole genome shotgun (WGS) entry which is preliminary data.</text>
</comment>
<dbReference type="EMBL" id="CM056819">
    <property type="protein sequence ID" value="KAJ8625235.1"/>
    <property type="molecule type" value="Genomic_DNA"/>
</dbReference>
<evidence type="ECO:0000313" key="1">
    <source>
        <dbReference type="EMBL" id="KAJ8625235.1"/>
    </source>
</evidence>
<organism evidence="1 2">
    <name type="scientific">Persea americana</name>
    <name type="common">Avocado</name>
    <dbReference type="NCBI Taxonomy" id="3435"/>
    <lineage>
        <taxon>Eukaryota</taxon>
        <taxon>Viridiplantae</taxon>
        <taxon>Streptophyta</taxon>
        <taxon>Embryophyta</taxon>
        <taxon>Tracheophyta</taxon>
        <taxon>Spermatophyta</taxon>
        <taxon>Magnoliopsida</taxon>
        <taxon>Magnoliidae</taxon>
        <taxon>Laurales</taxon>
        <taxon>Lauraceae</taxon>
        <taxon>Persea</taxon>
    </lineage>
</organism>
<sequence>MRWPPRGNAWKTKEGQVALLLGWHVVHAVDGVVEKVGGAQEGGKDGRAVDFLYCFVSVLGVLVHDLLRHGHCKLVGLNLHERELPRALVNVSSSSPLGNPSKSRDKEDKGDDTLETKPSRMSGGLGTTDEGSEFDAVFTVDMKLECRREGGLVLSTGAGASVVVAIGVREKKWKAVRC</sequence>
<proteinExistence type="predicted"/>
<dbReference type="Proteomes" id="UP001234297">
    <property type="component" value="Chromosome 11"/>
</dbReference>
<protein>
    <submittedName>
        <fullName evidence="1">Uncharacterized protein</fullName>
    </submittedName>
</protein>
<name>A0ACC2KW81_PERAE</name>
<reference evidence="1 2" key="1">
    <citation type="journal article" date="2022" name="Hortic Res">
        <title>A haplotype resolved chromosomal level avocado genome allows analysis of novel avocado genes.</title>
        <authorList>
            <person name="Nath O."/>
            <person name="Fletcher S.J."/>
            <person name="Hayward A."/>
            <person name="Shaw L.M."/>
            <person name="Masouleh A.K."/>
            <person name="Furtado A."/>
            <person name="Henry R.J."/>
            <person name="Mitter N."/>
        </authorList>
    </citation>
    <scope>NUCLEOTIDE SEQUENCE [LARGE SCALE GENOMIC DNA]</scope>
    <source>
        <strain evidence="2">cv. Hass</strain>
    </source>
</reference>
<accession>A0ACC2KW81</accession>
<keyword evidence="2" id="KW-1185">Reference proteome</keyword>
<evidence type="ECO:0000313" key="2">
    <source>
        <dbReference type="Proteomes" id="UP001234297"/>
    </source>
</evidence>
<gene>
    <name evidence="1" type="ORF">MRB53_033765</name>
</gene>